<dbReference type="EMBL" id="JBHRYJ010000008">
    <property type="protein sequence ID" value="MFC3678330.1"/>
    <property type="molecule type" value="Genomic_DNA"/>
</dbReference>
<name>A0ABV7VLA7_9PROT</name>
<keyword evidence="3" id="KW-1185">Reference proteome</keyword>
<dbReference type="PANTHER" id="PTHR43245">
    <property type="entry name" value="BIFUNCTIONAL POLYMYXIN RESISTANCE PROTEIN ARNA"/>
    <property type="match status" value="1"/>
</dbReference>
<proteinExistence type="predicted"/>
<dbReference type="Pfam" id="PF01370">
    <property type="entry name" value="Epimerase"/>
    <property type="match status" value="1"/>
</dbReference>
<dbReference type="InterPro" id="IPR036291">
    <property type="entry name" value="NAD(P)-bd_dom_sf"/>
</dbReference>
<comment type="caution">
    <text evidence="2">The sequence shown here is derived from an EMBL/GenBank/DDBJ whole genome shotgun (WGS) entry which is preliminary data.</text>
</comment>
<reference evidence="3" key="1">
    <citation type="journal article" date="2019" name="Int. J. Syst. Evol. Microbiol.">
        <title>The Global Catalogue of Microorganisms (GCM) 10K type strain sequencing project: providing services to taxonomists for standard genome sequencing and annotation.</title>
        <authorList>
            <consortium name="The Broad Institute Genomics Platform"/>
            <consortium name="The Broad Institute Genome Sequencing Center for Infectious Disease"/>
            <person name="Wu L."/>
            <person name="Ma J."/>
        </authorList>
    </citation>
    <scope>NUCLEOTIDE SEQUENCE [LARGE SCALE GENOMIC DNA]</scope>
    <source>
        <strain evidence="3">KCTC 42182</strain>
    </source>
</reference>
<gene>
    <name evidence="2" type="ORF">ACFOOQ_22485</name>
</gene>
<evidence type="ECO:0000313" key="3">
    <source>
        <dbReference type="Proteomes" id="UP001595711"/>
    </source>
</evidence>
<feature type="domain" description="NAD-dependent epimerase/dehydratase" evidence="1">
    <location>
        <begin position="16"/>
        <end position="224"/>
    </location>
</feature>
<evidence type="ECO:0000259" key="1">
    <source>
        <dbReference type="Pfam" id="PF01370"/>
    </source>
</evidence>
<dbReference type="CDD" id="cd08946">
    <property type="entry name" value="SDR_e"/>
    <property type="match status" value="1"/>
</dbReference>
<dbReference type="SUPFAM" id="SSF51735">
    <property type="entry name" value="NAD(P)-binding Rossmann-fold domains"/>
    <property type="match status" value="1"/>
</dbReference>
<evidence type="ECO:0000313" key="2">
    <source>
        <dbReference type="EMBL" id="MFC3678330.1"/>
    </source>
</evidence>
<sequence>MTNLNQRSSGSSVLDVVVTGAGGFIGRALCRRLQAEGRRILGLSRGDGDVTDAGFWASLPSARALIHLAGRSYVPDSWREPAAFVSANLAGTQHALDWCRKNAARMIFSSAYVYGIPQQLPIRESDPARPNNPYALSKYLCEQCCEFAHDFQGTDVTVLRIFNVFGHGQRREFLLPTLIGQLDTHEIRVMDLTPRRDYIYLPDVVDAFVRSLDAPGGFNRVNIGSGVSHSVSDIVSALQSVAGTSLPVVSTAEPRHQEIPDVQAEISLAARILEWKPAFDLAGGIHDLLCGADHE</sequence>
<dbReference type="InterPro" id="IPR050177">
    <property type="entry name" value="Lipid_A_modif_metabolic_enz"/>
</dbReference>
<protein>
    <submittedName>
        <fullName evidence="2">NAD-dependent epimerase/dehydratase family protein</fullName>
    </submittedName>
</protein>
<dbReference type="Gene3D" id="3.40.50.720">
    <property type="entry name" value="NAD(P)-binding Rossmann-like Domain"/>
    <property type="match status" value="1"/>
</dbReference>
<dbReference type="RefSeq" id="WP_379729957.1">
    <property type="nucleotide sequence ID" value="NZ_JBHRYJ010000008.1"/>
</dbReference>
<dbReference type="InterPro" id="IPR001509">
    <property type="entry name" value="Epimerase_deHydtase"/>
</dbReference>
<accession>A0ABV7VLA7</accession>
<organism evidence="2 3">
    <name type="scientific">Ferrovibrio xuzhouensis</name>
    <dbReference type="NCBI Taxonomy" id="1576914"/>
    <lineage>
        <taxon>Bacteria</taxon>
        <taxon>Pseudomonadati</taxon>
        <taxon>Pseudomonadota</taxon>
        <taxon>Alphaproteobacteria</taxon>
        <taxon>Rhodospirillales</taxon>
        <taxon>Rhodospirillaceae</taxon>
        <taxon>Ferrovibrio</taxon>
    </lineage>
</organism>
<dbReference type="Proteomes" id="UP001595711">
    <property type="component" value="Unassembled WGS sequence"/>
</dbReference>